<dbReference type="EMBL" id="CP000246">
    <property type="protein sequence ID" value="ABG84598.1"/>
    <property type="molecule type" value="Genomic_DNA"/>
</dbReference>
<dbReference type="PaxDb" id="195103-CPF_1419"/>
<sequence>MSKYKVGDELIIVTDPNQETKKLKDLSFLKKDGDFACLSWGIKIVDVLYEKPNVTLTYKNVMGETNKVFAVCKNVENFDHEKVLEKALLKAFQNELTNITVIKNSGLKTIL</sequence>
<gene>
    <name evidence="1" type="ordered locus">CPF_1419</name>
</gene>
<dbReference type="Proteomes" id="UP000001823">
    <property type="component" value="Chromosome"/>
</dbReference>
<dbReference type="eggNOG" id="ENOG5030GEF">
    <property type="taxonomic scope" value="Bacteria"/>
</dbReference>
<reference evidence="1 2" key="1">
    <citation type="journal article" date="2006" name="Genome Res.">
        <title>Skewed genomic variability in strains of the toxigenic bacterial pathogen, Clostridium perfringens.</title>
        <authorList>
            <person name="Myers G.S."/>
            <person name="Rasko D.A."/>
            <person name="Cheung J.K."/>
            <person name="Ravel J."/>
            <person name="Seshadri R."/>
            <person name="Deboy R.T."/>
            <person name="Ren Q."/>
            <person name="Varga J."/>
            <person name="Awad M.M."/>
            <person name="Brinkac L.M."/>
            <person name="Daugherty S.C."/>
            <person name="Haft D.H."/>
            <person name="Dodson R.J."/>
            <person name="Madupu R."/>
            <person name="Nelson W.C."/>
            <person name="Rosovitz M.J."/>
            <person name="Sullivan S.A."/>
            <person name="Khouri H."/>
            <person name="Dimitrov G.I."/>
            <person name="Watkins K.L."/>
            <person name="Mulligan S."/>
            <person name="Benton J."/>
            <person name="Radune D."/>
            <person name="Fisher D.J."/>
            <person name="Atkins H.S."/>
            <person name="Hiscox T."/>
            <person name="Jost B.H."/>
            <person name="Billington S.J."/>
            <person name="Songer J.G."/>
            <person name="McClane B.A."/>
            <person name="Titball R.W."/>
            <person name="Rood J.I."/>
            <person name="Melville S.B."/>
            <person name="Paulsen I.T."/>
        </authorList>
    </citation>
    <scope>NUCLEOTIDE SEQUENCE [LARGE SCALE GENOMIC DNA]</scope>
    <source>
        <strain evidence="2">ATCC 13124 / DSM 756 / JCM 1290 / NCIMB 6125 / NCTC 8237 / S 107 / Type A</strain>
    </source>
</reference>
<evidence type="ECO:0000313" key="2">
    <source>
        <dbReference type="Proteomes" id="UP000001823"/>
    </source>
</evidence>
<keyword evidence="2" id="KW-1185">Reference proteome</keyword>
<dbReference type="GeneID" id="93002265"/>
<evidence type="ECO:0000313" key="1">
    <source>
        <dbReference type="EMBL" id="ABG84598.1"/>
    </source>
</evidence>
<protein>
    <submittedName>
        <fullName evidence="1">Uncharacterized protein</fullName>
    </submittedName>
</protein>
<name>A0A0H2YVB3_CLOP1</name>
<dbReference type="KEGG" id="cpf:CPF_1419"/>
<dbReference type="RefSeq" id="WP_003452838.1">
    <property type="nucleotide sequence ID" value="NC_008261.1"/>
</dbReference>
<organism evidence="1 2">
    <name type="scientific">Clostridium perfringens (strain ATCC 13124 / DSM 756 / JCM 1290 / NCIMB 6125 / NCTC 8237 / Type A)</name>
    <dbReference type="NCBI Taxonomy" id="195103"/>
    <lineage>
        <taxon>Bacteria</taxon>
        <taxon>Bacillati</taxon>
        <taxon>Bacillota</taxon>
        <taxon>Clostridia</taxon>
        <taxon>Eubacteriales</taxon>
        <taxon>Clostridiaceae</taxon>
        <taxon>Clostridium</taxon>
    </lineage>
</organism>
<accession>A0A0H2YVB3</accession>
<dbReference type="AlphaFoldDB" id="A0A0H2YVB3"/>
<proteinExistence type="predicted"/>
<dbReference type="HOGENOM" id="CLU_2231851_0_0_9"/>